<evidence type="ECO:0000313" key="3">
    <source>
        <dbReference type="Proteomes" id="UP000321954"/>
    </source>
</evidence>
<feature type="domain" description="Methyltransferase FkbM" evidence="1">
    <location>
        <begin position="125"/>
        <end position="177"/>
    </location>
</feature>
<dbReference type="GO" id="GO:0032259">
    <property type="term" value="P:methylation"/>
    <property type="evidence" value="ECO:0007669"/>
    <property type="project" value="UniProtKB-KW"/>
</dbReference>
<evidence type="ECO:0000259" key="1">
    <source>
        <dbReference type="Pfam" id="PF05050"/>
    </source>
</evidence>
<dbReference type="EMBL" id="CP042476">
    <property type="protein sequence ID" value="QED37768.1"/>
    <property type="molecule type" value="Genomic_DNA"/>
</dbReference>
<dbReference type="SUPFAM" id="SSF53335">
    <property type="entry name" value="S-adenosyl-L-methionine-dependent methyltransferases"/>
    <property type="match status" value="1"/>
</dbReference>
<sequence>MKKLLHKILRKKIKLFLEKLRYRNPNKNDIIKLISRLRPENTGIELIRLGNENDGGYLVPDVLKDIEACFSPGVGNVTSFESACAKMGMKIYMADASVVNPVPGNPQYNFIKKFIGKEGKDDFITLENWILDAGIDPKADLLLQMDIEGYEYEVLNSTSLRTLKRFKIVVIEFHELHMLWNPKYFSKAKKAFDKLLKNHVCVHIHPNNCCGIKEVNGIEFPVVAEFSFLRKNEIIELGNEIEIPHRLDRNNTNKKTIKLPEIWYVG</sequence>
<keyword evidence="2" id="KW-0489">Methyltransferase</keyword>
<dbReference type="KEGG" id="anp:FK178_08540"/>
<accession>A0A5B8YKN6</accession>
<dbReference type="InterPro" id="IPR006342">
    <property type="entry name" value="FkbM_mtfrase"/>
</dbReference>
<dbReference type="GO" id="GO:0008168">
    <property type="term" value="F:methyltransferase activity"/>
    <property type="evidence" value="ECO:0007669"/>
    <property type="project" value="UniProtKB-KW"/>
</dbReference>
<organism evidence="2 3">
    <name type="scientific">Antarcticibacterium arcticum</name>
    <dbReference type="NCBI Taxonomy" id="2585771"/>
    <lineage>
        <taxon>Bacteria</taxon>
        <taxon>Pseudomonadati</taxon>
        <taxon>Bacteroidota</taxon>
        <taxon>Flavobacteriia</taxon>
        <taxon>Flavobacteriales</taxon>
        <taxon>Flavobacteriaceae</taxon>
        <taxon>Antarcticibacterium</taxon>
    </lineage>
</organism>
<dbReference type="Gene3D" id="3.40.50.150">
    <property type="entry name" value="Vaccinia Virus protein VP39"/>
    <property type="match status" value="1"/>
</dbReference>
<keyword evidence="3" id="KW-1185">Reference proteome</keyword>
<proteinExistence type="predicted"/>
<gene>
    <name evidence="2" type="ORF">FK178_08540</name>
</gene>
<dbReference type="InterPro" id="IPR029063">
    <property type="entry name" value="SAM-dependent_MTases_sf"/>
</dbReference>
<dbReference type="Proteomes" id="UP000321954">
    <property type="component" value="Chromosome"/>
</dbReference>
<reference evidence="2 3" key="1">
    <citation type="submission" date="2019-08" db="EMBL/GenBank/DDBJ databases">
        <title>Antarcticibacterium arcticum sp. nov., a bacterium isolated from marine sediment of the Canadian Beaufort Sea.</title>
        <authorList>
            <person name="Lee Y.M."/>
            <person name="Baek K."/>
            <person name="Lee D.-H."/>
            <person name="Shin S.C."/>
            <person name="Jin Y.K."/>
            <person name="Park Y."/>
        </authorList>
    </citation>
    <scope>NUCLEOTIDE SEQUENCE [LARGE SCALE GENOMIC DNA]</scope>
    <source>
        <strain evidence="2 3">PAMC 28998</strain>
    </source>
</reference>
<dbReference type="RefSeq" id="WP_146833552.1">
    <property type="nucleotide sequence ID" value="NZ_CP042476.1"/>
</dbReference>
<dbReference type="AlphaFoldDB" id="A0A5B8YKN6"/>
<dbReference type="OrthoDB" id="6310850at2"/>
<protein>
    <submittedName>
        <fullName evidence="2">FkbM family methyltransferase</fullName>
    </submittedName>
</protein>
<dbReference type="Pfam" id="PF05050">
    <property type="entry name" value="Methyltransf_21"/>
    <property type="match status" value="1"/>
</dbReference>
<keyword evidence="2" id="KW-0808">Transferase</keyword>
<name>A0A5B8YKN6_9FLAO</name>
<evidence type="ECO:0000313" key="2">
    <source>
        <dbReference type="EMBL" id="QED37768.1"/>
    </source>
</evidence>